<evidence type="ECO:0000259" key="1">
    <source>
        <dbReference type="Pfam" id="PF00534"/>
    </source>
</evidence>
<evidence type="ECO:0000313" key="3">
    <source>
        <dbReference type="Proteomes" id="UP000245999"/>
    </source>
</evidence>
<dbReference type="Proteomes" id="UP000245999">
    <property type="component" value="Chromosome"/>
</dbReference>
<dbReference type="Pfam" id="PF00534">
    <property type="entry name" value="Glycos_transf_1"/>
    <property type="match status" value="1"/>
</dbReference>
<dbReference type="PANTHER" id="PTHR45947:SF3">
    <property type="entry name" value="SULFOQUINOVOSYL TRANSFERASE SQD2"/>
    <property type="match status" value="1"/>
</dbReference>
<dbReference type="InterPro" id="IPR001296">
    <property type="entry name" value="Glyco_trans_1"/>
</dbReference>
<keyword evidence="3" id="KW-1185">Reference proteome</keyword>
<dbReference type="RefSeq" id="WP_109657212.1">
    <property type="nucleotide sequence ID" value="NZ_CP029145.1"/>
</dbReference>
<reference evidence="3" key="1">
    <citation type="submission" date="2018-04" db="EMBL/GenBank/DDBJ databases">
        <title>Complete genome of Antarctic heterotrophic bacterium Hymenobacter nivis.</title>
        <authorList>
            <person name="Terashima M."/>
        </authorList>
    </citation>
    <scope>NUCLEOTIDE SEQUENCE [LARGE SCALE GENOMIC DNA]</scope>
    <source>
        <strain evidence="3">NBRC 111535</strain>
    </source>
</reference>
<dbReference type="CDD" id="cd03801">
    <property type="entry name" value="GT4_PimA-like"/>
    <property type="match status" value="1"/>
</dbReference>
<dbReference type="PANTHER" id="PTHR45947">
    <property type="entry name" value="SULFOQUINOVOSYL TRANSFERASE SQD2"/>
    <property type="match status" value="1"/>
</dbReference>
<evidence type="ECO:0000313" key="2">
    <source>
        <dbReference type="EMBL" id="AWM34166.1"/>
    </source>
</evidence>
<dbReference type="AlphaFoldDB" id="A0A2Z3GS12"/>
<proteinExistence type="predicted"/>
<dbReference type="Gene3D" id="3.40.50.2000">
    <property type="entry name" value="Glycogen Phosphorylase B"/>
    <property type="match status" value="2"/>
</dbReference>
<accession>A0A2Z3GS12</accession>
<dbReference type="InterPro" id="IPR050194">
    <property type="entry name" value="Glycosyltransferase_grp1"/>
</dbReference>
<sequence length="405" mass="44588">MALKVLWLAPFPHPLETGGHPVPWVGTLANLLKKQPGIELTVLNWSHRIAAPVDEFDAEGIHFIYLKTPTVRYDILTFYRRRIAVVRAYLRAHAHRYDLLHLHGSELQLPAMTAGLPVPLLLSVQGIVSEYAKVVPNPFSILKVLWTLAGYYERRYLPTVHHFSCRTHWDKAHTARLSPGCTIYHNWEALRPEFLAAADQPAPAPPARPQVLFVGGNQAIKGFKEMLLAYDQIRQQADVKLMIVGRLAPADVAAVAQRHGLAHLGPENVEYRPFQDAAGLAALLRESFCLLHPSYIDNSPNSVCEAQLVGLPVVASDVGGVSSLITEGETGLLCTLEPASLARQVLRLCHDPALRSRIAQQAQAVARERHDPNTIIQRTLAIYHAVAQPVGPANYANAPAALAVH</sequence>
<protein>
    <recommendedName>
        <fullName evidence="1">Glycosyl transferase family 1 domain-containing protein</fullName>
    </recommendedName>
</protein>
<dbReference type="KEGG" id="hnv:DDQ68_16065"/>
<organism evidence="2 3">
    <name type="scientific">Hymenobacter nivis</name>
    <dbReference type="NCBI Taxonomy" id="1850093"/>
    <lineage>
        <taxon>Bacteria</taxon>
        <taxon>Pseudomonadati</taxon>
        <taxon>Bacteroidota</taxon>
        <taxon>Cytophagia</taxon>
        <taxon>Cytophagales</taxon>
        <taxon>Hymenobacteraceae</taxon>
        <taxon>Hymenobacter</taxon>
    </lineage>
</organism>
<dbReference type="OrthoDB" id="1522162at2"/>
<gene>
    <name evidence="2" type="ORF">DDQ68_16065</name>
</gene>
<feature type="domain" description="Glycosyl transferase family 1" evidence="1">
    <location>
        <begin position="204"/>
        <end position="363"/>
    </location>
</feature>
<dbReference type="GO" id="GO:0016757">
    <property type="term" value="F:glycosyltransferase activity"/>
    <property type="evidence" value="ECO:0007669"/>
    <property type="project" value="InterPro"/>
</dbReference>
<dbReference type="SUPFAM" id="SSF53756">
    <property type="entry name" value="UDP-Glycosyltransferase/glycogen phosphorylase"/>
    <property type="match status" value="1"/>
</dbReference>
<dbReference type="EMBL" id="CP029145">
    <property type="protein sequence ID" value="AWM34166.1"/>
    <property type="molecule type" value="Genomic_DNA"/>
</dbReference>
<name>A0A2Z3GS12_9BACT</name>